<protein>
    <submittedName>
        <fullName evidence="2">Transcriptional regulator</fullName>
    </submittedName>
</protein>
<dbReference type="Pfam" id="PF13601">
    <property type="entry name" value="HTH_34"/>
    <property type="match status" value="1"/>
</dbReference>
<evidence type="ECO:0000259" key="1">
    <source>
        <dbReference type="Pfam" id="PF13601"/>
    </source>
</evidence>
<sequence length="113" mass="12967">MEKPGTPLAQRWYEDIDRLLLDPARMFVMGVLVNCPDYFRFGNLCENSGVTKTVLARHVRRLRLAGYVETRRGACNELWIRTTSLGQQRFELHVKAAQETITRARDVGNSARS</sequence>
<dbReference type="EMBL" id="JBHSXX010000001">
    <property type="protein sequence ID" value="MFC6869393.1"/>
    <property type="molecule type" value="Genomic_DNA"/>
</dbReference>
<feature type="domain" description="Winged helix DNA-binding" evidence="1">
    <location>
        <begin position="25"/>
        <end position="99"/>
    </location>
</feature>
<organism evidence="2 3">
    <name type="scientific">Haloechinothrix salitolerans</name>
    <dbReference type="NCBI Taxonomy" id="926830"/>
    <lineage>
        <taxon>Bacteria</taxon>
        <taxon>Bacillati</taxon>
        <taxon>Actinomycetota</taxon>
        <taxon>Actinomycetes</taxon>
        <taxon>Pseudonocardiales</taxon>
        <taxon>Pseudonocardiaceae</taxon>
        <taxon>Haloechinothrix</taxon>
    </lineage>
</organism>
<dbReference type="SUPFAM" id="SSF46785">
    <property type="entry name" value="Winged helix' DNA-binding domain"/>
    <property type="match status" value="1"/>
</dbReference>
<dbReference type="InterPro" id="IPR027395">
    <property type="entry name" value="WH_DNA-bd_dom"/>
</dbReference>
<accession>A0ABW2C362</accession>
<name>A0ABW2C362_9PSEU</name>
<dbReference type="InterPro" id="IPR036388">
    <property type="entry name" value="WH-like_DNA-bd_sf"/>
</dbReference>
<dbReference type="PANTHER" id="PTHR37318:SF1">
    <property type="entry name" value="BSL7504 PROTEIN"/>
    <property type="match status" value="1"/>
</dbReference>
<reference evidence="3" key="1">
    <citation type="journal article" date="2019" name="Int. J. Syst. Evol. Microbiol.">
        <title>The Global Catalogue of Microorganisms (GCM) 10K type strain sequencing project: providing services to taxonomists for standard genome sequencing and annotation.</title>
        <authorList>
            <consortium name="The Broad Institute Genomics Platform"/>
            <consortium name="The Broad Institute Genome Sequencing Center for Infectious Disease"/>
            <person name="Wu L."/>
            <person name="Ma J."/>
        </authorList>
    </citation>
    <scope>NUCLEOTIDE SEQUENCE [LARGE SCALE GENOMIC DNA]</scope>
    <source>
        <strain evidence="3">KCTC 32255</strain>
    </source>
</reference>
<dbReference type="RefSeq" id="WP_345389709.1">
    <property type="nucleotide sequence ID" value="NZ_BAABLA010000003.1"/>
</dbReference>
<proteinExistence type="predicted"/>
<dbReference type="Proteomes" id="UP001596337">
    <property type="component" value="Unassembled WGS sequence"/>
</dbReference>
<dbReference type="PANTHER" id="PTHR37318">
    <property type="entry name" value="BSL7504 PROTEIN"/>
    <property type="match status" value="1"/>
</dbReference>
<dbReference type="Gene3D" id="1.10.10.10">
    <property type="entry name" value="Winged helix-like DNA-binding domain superfamily/Winged helix DNA-binding domain"/>
    <property type="match status" value="1"/>
</dbReference>
<evidence type="ECO:0000313" key="3">
    <source>
        <dbReference type="Proteomes" id="UP001596337"/>
    </source>
</evidence>
<evidence type="ECO:0000313" key="2">
    <source>
        <dbReference type="EMBL" id="MFC6869393.1"/>
    </source>
</evidence>
<comment type="caution">
    <text evidence="2">The sequence shown here is derived from an EMBL/GenBank/DDBJ whole genome shotgun (WGS) entry which is preliminary data.</text>
</comment>
<dbReference type="InterPro" id="IPR036390">
    <property type="entry name" value="WH_DNA-bd_sf"/>
</dbReference>
<gene>
    <name evidence="2" type="ORF">ACFQGD_19800</name>
</gene>
<keyword evidence="3" id="KW-1185">Reference proteome</keyword>